<proteinExistence type="predicted"/>
<organism evidence="3 4">
    <name type="scientific">Skeletonema marinoi</name>
    <dbReference type="NCBI Taxonomy" id="267567"/>
    <lineage>
        <taxon>Eukaryota</taxon>
        <taxon>Sar</taxon>
        <taxon>Stramenopiles</taxon>
        <taxon>Ochrophyta</taxon>
        <taxon>Bacillariophyta</taxon>
        <taxon>Coscinodiscophyceae</taxon>
        <taxon>Thalassiosirophycidae</taxon>
        <taxon>Thalassiosirales</taxon>
        <taxon>Skeletonemataceae</taxon>
        <taxon>Skeletonema</taxon>
        <taxon>Skeletonema marinoi-dohrnii complex</taxon>
    </lineage>
</organism>
<accession>A0AAD9DFE1</accession>
<feature type="coiled-coil region" evidence="1">
    <location>
        <begin position="39"/>
        <end position="66"/>
    </location>
</feature>
<sequence length="206" mass="22992">MPSSKASKNKNNSSTRLPPKTQQRKQAGKPAKVNVKKILMEETETKERLKDTLESLTERLIAVLDSGGVPKERTKEIQRQLVLVFDNSDTSASLTEQLQSIIVVLSDATKVVEKSWSYCHCYPSMDVPTLSSILDELQTVLCESAFLANKPLQRKLVNLQADPKADAAVLNELESVSKQVSDLITSTKATLYMTHVRMVVFNQEEE</sequence>
<evidence type="ECO:0000313" key="3">
    <source>
        <dbReference type="EMBL" id="KAK1743623.1"/>
    </source>
</evidence>
<name>A0AAD9DFE1_9STRA</name>
<keyword evidence="1" id="KW-0175">Coiled coil</keyword>
<evidence type="ECO:0000256" key="2">
    <source>
        <dbReference type="SAM" id="MobiDB-lite"/>
    </source>
</evidence>
<protein>
    <submittedName>
        <fullName evidence="3">Uncharacterized protein</fullName>
    </submittedName>
</protein>
<dbReference type="EMBL" id="JATAAI010000008">
    <property type="protein sequence ID" value="KAK1743623.1"/>
    <property type="molecule type" value="Genomic_DNA"/>
</dbReference>
<reference evidence="3" key="1">
    <citation type="submission" date="2023-06" db="EMBL/GenBank/DDBJ databases">
        <title>Survivors Of The Sea: Transcriptome response of Skeletonema marinoi to long-term dormancy.</title>
        <authorList>
            <person name="Pinder M.I.M."/>
            <person name="Kourtchenko O."/>
            <person name="Robertson E.K."/>
            <person name="Larsson T."/>
            <person name="Maumus F."/>
            <person name="Osuna-Cruz C.M."/>
            <person name="Vancaester E."/>
            <person name="Stenow R."/>
            <person name="Vandepoele K."/>
            <person name="Ploug H."/>
            <person name="Bruchert V."/>
            <person name="Godhe A."/>
            <person name="Topel M."/>
        </authorList>
    </citation>
    <scope>NUCLEOTIDE SEQUENCE</scope>
    <source>
        <strain evidence="3">R05AC</strain>
    </source>
</reference>
<gene>
    <name evidence="3" type="ORF">QTG54_005220</name>
</gene>
<comment type="caution">
    <text evidence="3">The sequence shown here is derived from an EMBL/GenBank/DDBJ whole genome shotgun (WGS) entry which is preliminary data.</text>
</comment>
<evidence type="ECO:0000313" key="4">
    <source>
        <dbReference type="Proteomes" id="UP001224775"/>
    </source>
</evidence>
<dbReference type="Proteomes" id="UP001224775">
    <property type="component" value="Unassembled WGS sequence"/>
</dbReference>
<feature type="region of interest" description="Disordered" evidence="2">
    <location>
        <begin position="1"/>
        <end position="32"/>
    </location>
</feature>
<evidence type="ECO:0000256" key="1">
    <source>
        <dbReference type="SAM" id="Coils"/>
    </source>
</evidence>
<keyword evidence="4" id="KW-1185">Reference proteome</keyword>
<feature type="compositionally biased region" description="Low complexity" evidence="2">
    <location>
        <begin position="1"/>
        <end position="14"/>
    </location>
</feature>
<dbReference type="AlphaFoldDB" id="A0AAD9DFE1"/>